<dbReference type="EMBL" id="CAJNOM010000218">
    <property type="protein sequence ID" value="CAF1244579.1"/>
    <property type="molecule type" value="Genomic_DNA"/>
</dbReference>
<keyword evidence="3" id="KW-0496">Mitochondrion</keyword>
<sequence>MVREIVTLQIGNEANNVGVHFWNQLDIEQTHNNPLIDYNTYYTFNKKTNVPSPRALIIDYRNTFGYLLDEIETSLHTNKNDDSSIEIIKRPTESNVWSNKLKTKAKFHPKSLIPLTDYWYSPVKEENQFDIYPIGQQIYKKMSDQIENSLHYLLESCDTLQSFRCLYDVNNSFSGLFTSIQDYLHDECPKQPIWSFGVGNQPSELNLILSLIHSLNENQMPTLTCSNYDDTYKLGLAIQHSLLSTTLTQDILVDRLCPMKKNFLNLVSTIPFELKHKTLYHYLENSTDNVFQLTKPIACHYFLRGIDRNELYNQSLYKLNVETSADLIEIYLREQYGSKMFVSSDSWIEKYNHMSLITGLINDDNYSFDYFNNLLNKMKKMNYKLLSKRWHENDFDEQMFEQMMNDLNSIHEQYQLNTSE</sequence>
<feature type="domain" description="DML1/Misato tubulin" evidence="5">
    <location>
        <begin position="103"/>
        <end position="204"/>
    </location>
</feature>
<dbReference type="PANTHER" id="PTHR13391:SF0">
    <property type="entry name" value="PROTEIN MISATO HOMOLOG 1"/>
    <property type="match status" value="1"/>
</dbReference>
<evidence type="ECO:0000313" key="8">
    <source>
        <dbReference type="Proteomes" id="UP000663832"/>
    </source>
</evidence>
<name>A0A813RVQ5_9BILA</name>
<dbReference type="AlphaFoldDB" id="A0A813RVQ5"/>
<dbReference type="GO" id="GO:0005739">
    <property type="term" value="C:mitochondrion"/>
    <property type="evidence" value="ECO:0007669"/>
    <property type="project" value="UniProtKB-SubCell"/>
</dbReference>
<dbReference type="InterPro" id="IPR019605">
    <property type="entry name" value="Misato_II_tubulin-like"/>
</dbReference>
<evidence type="ECO:0000313" key="9">
    <source>
        <dbReference type="Proteomes" id="UP000663877"/>
    </source>
</evidence>
<comment type="subcellular location">
    <subcellularLocation>
        <location evidence="1">Mitochondrion</location>
    </subcellularLocation>
</comment>
<evidence type="ECO:0000256" key="3">
    <source>
        <dbReference type="ARBA" id="ARBA00023128"/>
    </source>
</evidence>
<dbReference type="OrthoDB" id="271881at2759"/>
<accession>A0A813RVQ5</accession>
<dbReference type="PANTHER" id="PTHR13391">
    <property type="entry name" value="MITOCHONDRIAL DISTRIBUTION REGULATOR MISATO"/>
    <property type="match status" value="1"/>
</dbReference>
<evidence type="ECO:0000259" key="5">
    <source>
        <dbReference type="Pfam" id="PF14881"/>
    </source>
</evidence>
<dbReference type="InterPro" id="IPR049942">
    <property type="entry name" value="DML1/Misato"/>
</dbReference>
<organism evidence="6 9">
    <name type="scientific">Adineta steineri</name>
    <dbReference type="NCBI Taxonomy" id="433720"/>
    <lineage>
        <taxon>Eukaryota</taxon>
        <taxon>Metazoa</taxon>
        <taxon>Spiralia</taxon>
        <taxon>Gnathifera</taxon>
        <taxon>Rotifera</taxon>
        <taxon>Eurotatoria</taxon>
        <taxon>Bdelloidea</taxon>
        <taxon>Adinetida</taxon>
        <taxon>Adinetidae</taxon>
        <taxon>Adineta</taxon>
    </lineage>
</organism>
<evidence type="ECO:0000313" key="6">
    <source>
        <dbReference type="EMBL" id="CAF0787722.1"/>
    </source>
</evidence>
<gene>
    <name evidence="6" type="ORF">BJG266_LOCUS4495</name>
    <name evidence="7" type="ORF">QVE165_LOCUS28166</name>
</gene>
<comment type="similarity">
    <text evidence="2">Belongs to the misato family.</text>
</comment>
<dbReference type="Proteomes" id="UP000663877">
    <property type="component" value="Unassembled WGS sequence"/>
</dbReference>
<dbReference type="InterPro" id="IPR029209">
    <property type="entry name" value="DML1/Misato_tubulin"/>
</dbReference>
<evidence type="ECO:0000256" key="2">
    <source>
        <dbReference type="ARBA" id="ARBA00008507"/>
    </source>
</evidence>
<feature type="domain" description="Misato Segment II tubulin-like" evidence="4">
    <location>
        <begin position="3"/>
        <end position="84"/>
    </location>
</feature>
<comment type="caution">
    <text evidence="6">The sequence shown here is derived from an EMBL/GenBank/DDBJ whole genome shotgun (WGS) entry which is preliminary data.</text>
</comment>
<dbReference type="Pfam" id="PF10644">
    <property type="entry name" value="Misat_Tub_SegII"/>
    <property type="match status" value="1"/>
</dbReference>
<reference evidence="6" key="1">
    <citation type="submission" date="2021-02" db="EMBL/GenBank/DDBJ databases">
        <authorList>
            <person name="Nowell W R."/>
        </authorList>
    </citation>
    <scope>NUCLEOTIDE SEQUENCE</scope>
</reference>
<dbReference type="Pfam" id="PF14881">
    <property type="entry name" value="Tubulin_3"/>
    <property type="match status" value="1"/>
</dbReference>
<evidence type="ECO:0000313" key="7">
    <source>
        <dbReference type="EMBL" id="CAF1244579.1"/>
    </source>
</evidence>
<proteinExistence type="inferred from homology"/>
<dbReference type="SUPFAM" id="SSF52490">
    <property type="entry name" value="Tubulin nucleotide-binding domain-like"/>
    <property type="match status" value="1"/>
</dbReference>
<dbReference type="Proteomes" id="UP000663832">
    <property type="component" value="Unassembled WGS sequence"/>
</dbReference>
<evidence type="ECO:0000259" key="4">
    <source>
        <dbReference type="Pfam" id="PF10644"/>
    </source>
</evidence>
<dbReference type="GO" id="GO:0007005">
    <property type="term" value="P:mitochondrion organization"/>
    <property type="evidence" value="ECO:0007669"/>
    <property type="project" value="InterPro"/>
</dbReference>
<dbReference type="Gene3D" id="3.40.50.1440">
    <property type="entry name" value="Tubulin/FtsZ, GTPase domain"/>
    <property type="match status" value="1"/>
</dbReference>
<keyword evidence="8" id="KW-1185">Reference proteome</keyword>
<protein>
    <submittedName>
        <fullName evidence="6">Uncharacterized protein</fullName>
    </submittedName>
</protein>
<dbReference type="EMBL" id="CAJNOI010000011">
    <property type="protein sequence ID" value="CAF0787722.1"/>
    <property type="molecule type" value="Genomic_DNA"/>
</dbReference>
<dbReference type="InterPro" id="IPR036525">
    <property type="entry name" value="Tubulin/FtsZ_GTPase_sf"/>
</dbReference>
<evidence type="ECO:0000256" key="1">
    <source>
        <dbReference type="ARBA" id="ARBA00004173"/>
    </source>
</evidence>